<protein>
    <recommendedName>
        <fullName evidence="4">Prepilin-type N-terminal cleavage/methylation domain-containing protein</fullName>
    </recommendedName>
</protein>
<keyword evidence="1" id="KW-0472">Membrane</keyword>
<dbReference type="InterPro" id="IPR012902">
    <property type="entry name" value="N_methyl_site"/>
</dbReference>
<name>A0A1G1Y5U0_9BACT</name>
<comment type="caution">
    <text evidence="2">The sequence shown here is derived from an EMBL/GenBank/DDBJ whole genome shotgun (WGS) entry which is preliminary data.</text>
</comment>
<dbReference type="Pfam" id="PF07963">
    <property type="entry name" value="N_methyl"/>
    <property type="match status" value="1"/>
</dbReference>
<evidence type="ECO:0008006" key="4">
    <source>
        <dbReference type="Google" id="ProtNLM"/>
    </source>
</evidence>
<evidence type="ECO:0000313" key="3">
    <source>
        <dbReference type="Proteomes" id="UP000178747"/>
    </source>
</evidence>
<accession>A0A1G1Y5U0</accession>
<sequence>MKSRISNLESRNLGFTPHHFYGSNLNFIKKKFKSGVGFTLIEMIIYLAIVAMVLTAISYLILDIISGQTTSFTDQEVNYNLRFISNNLIKDIKSAQDISSLSGETLVLTMPGEDITYNFNSVDNKLTRQLGSAEPINIHSDQVEVNGSFSSLSYLSRAKNVGIHLEINYKNPDNLSDYNASTTVDFAVELRGRR</sequence>
<keyword evidence="1" id="KW-1133">Transmembrane helix</keyword>
<dbReference type="Proteomes" id="UP000178747">
    <property type="component" value="Unassembled WGS sequence"/>
</dbReference>
<gene>
    <name evidence="2" type="ORF">A3J62_02205</name>
</gene>
<keyword evidence="1" id="KW-0812">Transmembrane</keyword>
<dbReference type="AlphaFoldDB" id="A0A1G1Y5U0"/>
<evidence type="ECO:0000256" key="1">
    <source>
        <dbReference type="SAM" id="Phobius"/>
    </source>
</evidence>
<organism evidence="2 3">
    <name type="scientific">Candidatus Buchananbacteria bacterium RIFCSPHIGHO2_02_FULL_38_8</name>
    <dbReference type="NCBI Taxonomy" id="1797538"/>
    <lineage>
        <taxon>Bacteria</taxon>
        <taxon>Candidatus Buchananiibacteriota</taxon>
    </lineage>
</organism>
<dbReference type="EMBL" id="MHIH01000056">
    <property type="protein sequence ID" value="OGY47110.1"/>
    <property type="molecule type" value="Genomic_DNA"/>
</dbReference>
<proteinExistence type="predicted"/>
<evidence type="ECO:0000313" key="2">
    <source>
        <dbReference type="EMBL" id="OGY47110.1"/>
    </source>
</evidence>
<feature type="transmembrane region" description="Helical" evidence="1">
    <location>
        <begin position="36"/>
        <end position="62"/>
    </location>
</feature>
<reference evidence="2 3" key="1">
    <citation type="journal article" date="2016" name="Nat. Commun.">
        <title>Thousands of microbial genomes shed light on interconnected biogeochemical processes in an aquifer system.</title>
        <authorList>
            <person name="Anantharaman K."/>
            <person name="Brown C.T."/>
            <person name="Hug L.A."/>
            <person name="Sharon I."/>
            <person name="Castelle C.J."/>
            <person name="Probst A.J."/>
            <person name="Thomas B.C."/>
            <person name="Singh A."/>
            <person name="Wilkins M.J."/>
            <person name="Karaoz U."/>
            <person name="Brodie E.L."/>
            <person name="Williams K.H."/>
            <person name="Hubbard S.S."/>
            <person name="Banfield J.F."/>
        </authorList>
    </citation>
    <scope>NUCLEOTIDE SEQUENCE [LARGE SCALE GENOMIC DNA]</scope>
</reference>